<dbReference type="PANTHER" id="PTHR23150:SF19">
    <property type="entry name" value="FORMYLGLYCINE-GENERATING ENZYME"/>
    <property type="match status" value="1"/>
</dbReference>
<keyword evidence="3" id="KW-1185">Reference proteome</keyword>
<dbReference type="InterPro" id="IPR005532">
    <property type="entry name" value="SUMF_dom"/>
</dbReference>
<comment type="caution">
    <text evidence="2">The sequence shown here is derived from an EMBL/GenBank/DDBJ whole genome shotgun (WGS) entry which is preliminary data.</text>
</comment>
<organism evidence="2 3">
    <name type="scientific">Candidatus Accumulibacter cognatus</name>
    <dbReference type="NCBI Taxonomy" id="2954383"/>
    <lineage>
        <taxon>Bacteria</taxon>
        <taxon>Pseudomonadati</taxon>
        <taxon>Pseudomonadota</taxon>
        <taxon>Betaproteobacteria</taxon>
        <taxon>Candidatus Accumulibacter</taxon>
    </lineage>
</organism>
<dbReference type="AlphaFoldDB" id="A0A080M194"/>
<reference evidence="2" key="1">
    <citation type="submission" date="2014-02" db="EMBL/GenBank/DDBJ databases">
        <title>Expanding our view of genomic diversity in Candidatus Accumulibacter clades.</title>
        <authorList>
            <person name="Skennerton C.T."/>
            <person name="Barr J.J."/>
            <person name="Slater F.R."/>
            <person name="Bond P.L."/>
            <person name="Tyson G.W."/>
        </authorList>
    </citation>
    <scope>NUCLEOTIDE SEQUENCE [LARGE SCALE GENOMIC DNA]</scope>
</reference>
<feature type="domain" description="Sulfatase-modifying factor enzyme-like" evidence="1">
    <location>
        <begin position="48"/>
        <end position="256"/>
    </location>
</feature>
<evidence type="ECO:0000313" key="2">
    <source>
        <dbReference type="EMBL" id="KFB75013.1"/>
    </source>
</evidence>
<sequence length="284" mass="30891">MSAVFDLADWQRRGPDPFPPLWASAWGDDRYGVWADLRVATEVQRLRWIEPGTFLMGDESQPERQVPTTIASGFWLADSACTQALWQAVMGSNPSHFSERNSKQPGSPQHPVEQVSWNDVVLPPEGFLVRLQAFTAGAVAGLPSEAEWEYACRAGTQTAYSFGDTVTGEEVNYWSDKGARMMTVAVRSLLANPWGLYEMHGNVWEWCADASGGGGGVAGRALRGGSWTYDARSARSAYRLAYAPVHAFQLDGFRFALRSTSPAGATEWPAPRSGVALAAGRGQG</sequence>
<dbReference type="Pfam" id="PF03781">
    <property type="entry name" value="FGE-sulfatase"/>
    <property type="match status" value="1"/>
</dbReference>
<dbReference type="STRING" id="1453999.AW06_003976"/>
<protein>
    <submittedName>
        <fullName evidence="2">Serine/threonine-protein kinase pkn1</fullName>
        <ecNumber evidence="2">2.7.11.1</ecNumber>
    </submittedName>
</protein>
<accession>A0A080M194</accession>
<dbReference type="Gene3D" id="3.90.1580.10">
    <property type="entry name" value="paralog of FGE (formylglycine-generating enzyme)"/>
    <property type="match status" value="1"/>
</dbReference>
<dbReference type="InterPro" id="IPR051043">
    <property type="entry name" value="Sulfatase_Mod_Factor_Kinase"/>
</dbReference>
<dbReference type="InterPro" id="IPR042095">
    <property type="entry name" value="SUMF_sf"/>
</dbReference>
<evidence type="ECO:0000259" key="1">
    <source>
        <dbReference type="Pfam" id="PF03781"/>
    </source>
</evidence>
<evidence type="ECO:0000313" key="3">
    <source>
        <dbReference type="Proteomes" id="UP000021315"/>
    </source>
</evidence>
<keyword evidence="2" id="KW-0808">Transferase</keyword>
<dbReference type="EC" id="2.7.11.1" evidence="2"/>
<dbReference type="GO" id="GO:0120147">
    <property type="term" value="F:formylglycine-generating oxidase activity"/>
    <property type="evidence" value="ECO:0007669"/>
    <property type="project" value="TreeGrafter"/>
</dbReference>
<dbReference type="PANTHER" id="PTHR23150">
    <property type="entry name" value="SULFATASE MODIFYING FACTOR 1, 2"/>
    <property type="match status" value="1"/>
</dbReference>
<dbReference type="InterPro" id="IPR016187">
    <property type="entry name" value="CTDL_fold"/>
</dbReference>
<dbReference type="GO" id="GO:0004674">
    <property type="term" value="F:protein serine/threonine kinase activity"/>
    <property type="evidence" value="ECO:0007669"/>
    <property type="project" value="UniProtKB-EC"/>
</dbReference>
<keyword evidence="2" id="KW-0418">Kinase</keyword>
<proteinExistence type="predicted"/>
<dbReference type="SUPFAM" id="SSF56436">
    <property type="entry name" value="C-type lectin-like"/>
    <property type="match status" value="1"/>
</dbReference>
<dbReference type="EMBL" id="JDST02000109">
    <property type="protein sequence ID" value="KFB75013.1"/>
    <property type="molecule type" value="Genomic_DNA"/>
</dbReference>
<dbReference type="RefSeq" id="WP_273704860.1">
    <property type="nucleotide sequence ID" value="NZ_JDST02000109.1"/>
</dbReference>
<gene>
    <name evidence="2" type="primary">pkn1_17</name>
    <name evidence="2" type="ORF">AW06_003976</name>
</gene>
<name>A0A080M194_9PROT</name>
<dbReference type="Proteomes" id="UP000021315">
    <property type="component" value="Unassembled WGS sequence"/>
</dbReference>